<keyword evidence="1" id="KW-0812">Transmembrane</keyword>
<evidence type="ECO:0000256" key="1">
    <source>
        <dbReference type="SAM" id="Phobius"/>
    </source>
</evidence>
<comment type="caution">
    <text evidence="2">The sequence shown here is derived from an EMBL/GenBank/DDBJ whole genome shotgun (WGS) entry which is preliminary data.</text>
</comment>
<keyword evidence="1" id="KW-0472">Membrane</keyword>
<organism evidence="2">
    <name type="scientific">marine sediment metagenome</name>
    <dbReference type="NCBI Taxonomy" id="412755"/>
    <lineage>
        <taxon>unclassified sequences</taxon>
        <taxon>metagenomes</taxon>
        <taxon>ecological metagenomes</taxon>
    </lineage>
</organism>
<feature type="transmembrane region" description="Helical" evidence="1">
    <location>
        <begin position="28"/>
        <end position="51"/>
    </location>
</feature>
<sequence length="93" mass="9718">MTCTKCLTLGTIATSAFCVIHYGSNPFALIGILPFAAVTSILGGWIIAYWVSRLNLPDSTTGGVAMAIIILSFIGGATFTGFATFIGLAKYFS</sequence>
<protein>
    <submittedName>
        <fullName evidence="2">Uncharacterized protein</fullName>
    </submittedName>
</protein>
<proteinExistence type="predicted"/>
<dbReference type="EMBL" id="LAZR01003335">
    <property type="protein sequence ID" value="KKN19438.1"/>
    <property type="molecule type" value="Genomic_DNA"/>
</dbReference>
<dbReference type="AlphaFoldDB" id="A0A0F9RQ49"/>
<name>A0A0F9RQ49_9ZZZZ</name>
<accession>A0A0F9RQ49</accession>
<evidence type="ECO:0000313" key="2">
    <source>
        <dbReference type="EMBL" id="KKN19438.1"/>
    </source>
</evidence>
<keyword evidence="1" id="KW-1133">Transmembrane helix</keyword>
<reference evidence="2" key="1">
    <citation type="journal article" date="2015" name="Nature">
        <title>Complex archaea that bridge the gap between prokaryotes and eukaryotes.</title>
        <authorList>
            <person name="Spang A."/>
            <person name="Saw J.H."/>
            <person name="Jorgensen S.L."/>
            <person name="Zaremba-Niedzwiedzka K."/>
            <person name="Martijn J."/>
            <person name="Lind A.E."/>
            <person name="van Eijk R."/>
            <person name="Schleper C."/>
            <person name="Guy L."/>
            <person name="Ettema T.J."/>
        </authorList>
    </citation>
    <scope>NUCLEOTIDE SEQUENCE</scope>
</reference>
<feature type="transmembrane region" description="Helical" evidence="1">
    <location>
        <begin position="63"/>
        <end position="89"/>
    </location>
</feature>
<gene>
    <name evidence="2" type="ORF">LCGC14_0945680</name>
</gene>